<dbReference type="AlphaFoldDB" id="A0AAJ0DMN1"/>
<reference evidence="2" key="1">
    <citation type="submission" date="2023-04" db="EMBL/GenBank/DDBJ databases">
        <title>Black Yeasts Isolated from many extreme environments.</title>
        <authorList>
            <person name="Coleine C."/>
            <person name="Stajich J.E."/>
            <person name="Selbmann L."/>
        </authorList>
    </citation>
    <scope>NUCLEOTIDE SEQUENCE</scope>
    <source>
        <strain evidence="2">CCFEE 5312</strain>
    </source>
</reference>
<keyword evidence="3" id="KW-1185">Reference proteome</keyword>
<protein>
    <submittedName>
        <fullName evidence="2">Uncharacterized protein</fullName>
    </submittedName>
</protein>
<feature type="region of interest" description="Disordered" evidence="1">
    <location>
        <begin position="1"/>
        <end position="35"/>
    </location>
</feature>
<dbReference type="Proteomes" id="UP001271007">
    <property type="component" value="Unassembled WGS sequence"/>
</dbReference>
<gene>
    <name evidence="2" type="ORF">LTR09_005720</name>
</gene>
<organism evidence="2 3">
    <name type="scientific">Extremus antarcticus</name>
    <dbReference type="NCBI Taxonomy" id="702011"/>
    <lineage>
        <taxon>Eukaryota</taxon>
        <taxon>Fungi</taxon>
        <taxon>Dikarya</taxon>
        <taxon>Ascomycota</taxon>
        <taxon>Pezizomycotina</taxon>
        <taxon>Dothideomycetes</taxon>
        <taxon>Dothideomycetidae</taxon>
        <taxon>Mycosphaerellales</taxon>
        <taxon>Extremaceae</taxon>
        <taxon>Extremus</taxon>
    </lineage>
</organism>
<feature type="compositionally biased region" description="Basic and acidic residues" evidence="1">
    <location>
        <begin position="1"/>
        <end position="22"/>
    </location>
</feature>
<evidence type="ECO:0000256" key="1">
    <source>
        <dbReference type="SAM" id="MobiDB-lite"/>
    </source>
</evidence>
<dbReference type="EMBL" id="JAWDJX010000017">
    <property type="protein sequence ID" value="KAK3053094.1"/>
    <property type="molecule type" value="Genomic_DNA"/>
</dbReference>
<proteinExistence type="predicted"/>
<sequence>MPSDESGHSSEQDDGYEDHQTVEPRPSPEPQETSLEIAIDTAPDLRLWDMLKLLARNQPMAKTSIEQFLTVPIHASTNKKRKA</sequence>
<evidence type="ECO:0000313" key="2">
    <source>
        <dbReference type="EMBL" id="KAK3053094.1"/>
    </source>
</evidence>
<accession>A0AAJ0DMN1</accession>
<name>A0AAJ0DMN1_9PEZI</name>
<comment type="caution">
    <text evidence="2">The sequence shown here is derived from an EMBL/GenBank/DDBJ whole genome shotgun (WGS) entry which is preliminary data.</text>
</comment>
<evidence type="ECO:0000313" key="3">
    <source>
        <dbReference type="Proteomes" id="UP001271007"/>
    </source>
</evidence>